<accession>A0AAW9RT79</accession>
<evidence type="ECO:0000259" key="1">
    <source>
        <dbReference type="SMART" id="SM01001"/>
    </source>
</evidence>
<dbReference type="GO" id="GO:0006189">
    <property type="term" value="P:'de novo' IMP biosynthetic process"/>
    <property type="evidence" value="ECO:0007669"/>
    <property type="project" value="InterPro"/>
</dbReference>
<protein>
    <submittedName>
        <fullName evidence="2">Nickel pincer cofactor biosynthesis protein LarB</fullName>
    </submittedName>
</protein>
<dbReference type="Pfam" id="PF00731">
    <property type="entry name" value="AIRC"/>
    <property type="match status" value="1"/>
</dbReference>
<sequence length="232" mass="24721">MTRKEIRLDFERDSRLGFGEAALCAQKTVPQIEEILRQADDARVPFLLTRLDPEKHERLSAAWRERLDYHPQSRTGFLGFASAARGTPDVAVVTAGTSDAGPAHEALRTLEFNQIATTPIFDVGVAGIWRLMERVDEIARHPVVIAVAGMDAALPSVLGGLVPGAVIAVPTSTGYGMARDGETALNACLVSCAPGITVTNIDNGYGAACAAIRALKAMQMIVERQAVAKAAE</sequence>
<dbReference type="Gene3D" id="3.40.50.1970">
    <property type="match status" value="1"/>
</dbReference>
<name>A0AAW9RT79_9HYPH</name>
<evidence type="ECO:0000313" key="2">
    <source>
        <dbReference type="EMBL" id="MEJ8571490.1"/>
    </source>
</evidence>
<comment type="caution">
    <text evidence="2">The sequence shown here is derived from an EMBL/GenBank/DDBJ whole genome shotgun (WGS) entry which is preliminary data.</text>
</comment>
<feature type="domain" description="PurE" evidence="1">
    <location>
        <begin position="88"/>
        <end position="220"/>
    </location>
</feature>
<dbReference type="PANTHER" id="PTHR43064:SF1">
    <property type="entry name" value="SLL1489 PROTEIN"/>
    <property type="match status" value="1"/>
</dbReference>
<dbReference type="Proteomes" id="UP001378188">
    <property type="component" value="Unassembled WGS sequence"/>
</dbReference>
<dbReference type="InterPro" id="IPR039476">
    <property type="entry name" value="P2CMN_synthase_LarB"/>
</dbReference>
<dbReference type="NCBIfam" id="NF033503">
    <property type="entry name" value="LarB"/>
    <property type="match status" value="1"/>
</dbReference>
<dbReference type="SMART" id="SM01001">
    <property type="entry name" value="AIRC"/>
    <property type="match status" value="1"/>
</dbReference>
<dbReference type="InterPro" id="IPR000031">
    <property type="entry name" value="PurE_dom"/>
</dbReference>
<gene>
    <name evidence="2" type="primary">larB</name>
    <name evidence="2" type="ORF">V3328_08405</name>
</gene>
<dbReference type="EMBL" id="JAZHOF010000003">
    <property type="protein sequence ID" value="MEJ8571490.1"/>
    <property type="molecule type" value="Genomic_DNA"/>
</dbReference>
<keyword evidence="3" id="KW-1185">Reference proteome</keyword>
<dbReference type="PANTHER" id="PTHR43064">
    <property type="entry name" value="PHOSPHORIBOSYLAMINOIMIDAZOLE CARBOXYLASE-RELATED"/>
    <property type="match status" value="1"/>
</dbReference>
<dbReference type="GO" id="GO:0016787">
    <property type="term" value="F:hydrolase activity"/>
    <property type="evidence" value="ECO:0007669"/>
    <property type="project" value="InterPro"/>
</dbReference>
<dbReference type="AlphaFoldDB" id="A0AAW9RT79"/>
<reference evidence="2 3" key="1">
    <citation type="submission" date="2024-02" db="EMBL/GenBank/DDBJ databases">
        <title>Genome analysis and characterization of Microbaculum marinisediminis sp. nov., isolated from marine sediment.</title>
        <authorList>
            <person name="Du Z.-J."/>
            <person name="Ye Y.-Q."/>
            <person name="Zhang Z.-R."/>
            <person name="Yuan S.-M."/>
            <person name="Zhang X.-Y."/>
        </authorList>
    </citation>
    <scope>NUCLEOTIDE SEQUENCE [LARGE SCALE GENOMIC DNA]</scope>
    <source>
        <strain evidence="2 3">SDUM1044001</strain>
    </source>
</reference>
<evidence type="ECO:0000313" key="3">
    <source>
        <dbReference type="Proteomes" id="UP001378188"/>
    </source>
</evidence>
<dbReference type="SUPFAM" id="SSF52255">
    <property type="entry name" value="N5-CAIR mutase (phosphoribosylaminoimidazole carboxylase, PurE)"/>
    <property type="match status" value="1"/>
</dbReference>
<organism evidence="2 3">
    <name type="scientific">Microbaculum marinum</name>
    <dbReference type="NCBI Taxonomy" id="1764581"/>
    <lineage>
        <taxon>Bacteria</taxon>
        <taxon>Pseudomonadati</taxon>
        <taxon>Pseudomonadota</taxon>
        <taxon>Alphaproteobacteria</taxon>
        <taxon>Hyphomicrobiales</taxon>
        <taxon>Tepidamorphaceae</taxon>
        <taxon>Microbaculum</taxon>
    </lineage>
</organism>
<dbReference type="RefSeq" id="WP_340329191.1">
    <property type="nucleotide sequence ID" value="NZ_JAZHOF010000003.1"/>
</dbReference>
<proteinExistence type="predicted"/>